<keyword evidence="2" id="KW-1185">Reference proteome</keyword>
<name>A0ACB7T444_HYAAI</name>
<sequence length="160" mass="17821">MSDGEKHFEANLIPSKCYEAGITSGCGSDKKRDRFGHNITDQVRVQPASANQLTEPLAPLKTLLRGEEHATQSVSANAEQRIPRLENEKQLRNASIVKRIPRFENAKTLQHDNVTKRIRHVMWAANMNAPATAFAIFLIGCVYPDSRSSAVVPTLEDLKK</sequence>
<dbReference type="EMBL" id="CM023491">
    <property type="protein sequence ID" value="KAH6940759.1"/>
    <property type="molecule type" value="Genomic_DNA"/>
</dbReference>
<reference evidence="1" key="1">
    <citation type="submission" date="2020-05" db="EMBL/GenBank/DDBJ databases">
        <title>Large-scale comparative analyses of tick genomes elucidate their genetic diversity and vector capacities.</title>
        <authorList>
            <person name="Jia N."/>
            <person name="Wang J."/>
            <person name="Shi W."/>
            <person name="Du L."/>
            <person name="Sun Y."/>
            <person name="Zhan W."/>
            <person name="Jiang J."/>
            <person name="Wang Q."/>
            <person name="Zhang B."/>
            <person name="Ji P."/>
            <person name="Sakyi L.B."/>
            <person name="Cui X."/>
            <person name="Yuan T."/>
            <person name="Jiang B."/>
            <person name="Yang W."/>
            <person name="Lam T.T.-Y."/>
            <person name="Chang Q."/>
            <person name="Ding S."/>
            <person name="Wang X."/>
            <person name="Zhu J."/>
            <person name="Ruan X."/>
            <person name="Zhao L."/>
            <person name="Wei J."/>
            <person name="Que T."/>
            <person name="Du C."/>
            <person name="Cheng J."/>
            <person name="Dai P."/>
            <person name="Han X."/>
            <person name="Huang E."/>
            <person name="Gao Y."/>
            <person name="Liu J."/>
            <person name="Shao H."/>
            <person name="Ye R."/>
            <person name="Li L."/>
            <person name="Wei W."/>
            <person name="Wang X."/>
            <person name="Wang C."/>
            <person name="Yang T."/>
            <person name="Huo Q."/>
            <person name="Li W."/>
            <person name="Guo W."/>
            <person name="Chen H."/>
            <person name="Zhou L."/>
            <person name="Ni X."/>
            <person name="Tian J."/>
            <person name="Zhou Y."/>
            <person name="Sheng Y."/>
            <person name="Liu T."/>
            <person name="Pan Y."/>
            <person name="Xia L."/>
            <person name="Li J."/>
            <person name="Zhao F."/>
            <person name="Cao W."/>
        </authorList>
    </citation>
    <scope>NUCLEOTIDE SEQUENCE</scope>
    <source>
        <strain evidence="1">Hyas-2018</strain>
    </source>
</reference>
<comment type="caution">
    <text evidence="1">The sequence shown here is derived from an EMBL/GenBank/DDBJ whole genome shotgun (WGS) entry which is preliminary data.</text>
</comment>
<organism evidence="1 2">
    <name type="scientific">Hyalomma asiaticum</name>
    <name type="common">Tick</name>
    <dbReference type="NCBI Taxonomy" id="266040"/>
    <lineage>
        <taxon>Eukaryota</taxon>
        <taxon>Metazoa</taxon>
        <taxon>Ecdysozoa</taxon>
        <taxon>Arthropoda</taxon>
        <taxon>Chelicerata</taxon>
        <taxon>Arachnida</taxon>
        <taxon>Acari</taxon>
        <taxon>Parasitiformes</taxon>
        <taxon>Ixodida</taxon>
        <taxon>Ixodoidea</taxon>
        <taxon>Ixodidae</taxon>
        <taxon>Hyalomminae</taxon>
        <taxon>Hyalomma</taxon>
    </lineage>
</organism>
<evidence type="ECO:0000313" key="1">
    <source>
        <dbReference type="EMBL" id="KAH6940759.1"/>
    </source>
</evidence>
<protein>
    <submittedName>
        <fullName evidence="1">Uncharacterized protein</fullName>
    </submittedName>
</protein>
<accession>A0ACB7T444</accession>
<evidence type="ECO:0000313" key="2">
    <source>
        <dbReference type="Proteomes" id="UP000821845"/>
    </source>
</evidence>
<proteinExistence type="predicted"/>
<gene>
    <name evidence="1" type="ORF">HPB50_006469</name>
</gene>
<dbReference type="Proteomes" id="UP000821845">
    <property type="component" value="Chromosome 11"/>
</dbReference>